<gene>
    <name evidence="2" type="ORF">EYF80_056135</name>
</gene>
<reference evidence="2 3" key="1">
    <citation type="submission" date="2019-03" db="EMBL/GenBank/DDBJ databases">
        <title>First draft genome of Liparis tanakae, snailfish: a comprehensive survey of snailfish specific genes.</title>
        <authorList>
            <person name="Kim W."/>
            <person name="Song I."/>
            <person name="Jeong J.-H."/>
            <person name="Kim D."/>
            <person name="Kim S."/>
            <person name="Ryu S."/>
            <person name="Song J.Y."/>
            <person name="Lee S.K."/>
        </authorList>
    </citation>
    <scope>NUCLEOTIDE SEQUENCE [LARGE SCALE GENOMIC DNA]</scope>
    <source>
        <tissue evidence="2">Muscle</tissue>
    </source>
</reference>
<accession>A0A4Z2EXL5</accession>
<dbReference type="Proteomes" id="UP000314294">
    <property type="component" value="Unassembled WGS sequence"/>
</dbReference>
<evidence type="ECO:0000256" key="1">
    <source>
        <dbReference type="SAM" id="MobiDB-lite"/>
    </source>
</evidence>
<evidence type="ECO:0000313" key="3">
    <source>
        <dbReference type="Proteomes" id="UP000314294"/>
    </source>
</evidence>
<sequence>MEGGVASSRGQGRSLLDNPDTALNEVHVHLAVGTERLHPGGHASRLQVATPLVFKWPRLSSSGGHASRLQVATPLIFKWPRLSSSSGHASLPQVATPLVFT</sequence>
<name>A0A4Z2EXL5_9TELE</name>
<protein>
    <submittedName>
        <fullName evidence="2">Uncharacterized protein</fullName>
    </submittedName>
</protein>
<dbReference type="EMBL" id="SRLO01002156">
    <property type="protein sequence ID" value="TNN33706.1"/>
    <property type="molecule type" value="Genomic_DNA"/>
</dbReference>
<organism evidence="2 3">
    <name type="scientific">Liparis tanakae</name>
    <name type="common">Tanaka's snailfish</name>
    <dbReference type="NCBI Taxonomy" id="230148"/>
    <lineage>
        <taxon>Eukaryota</taxon>
        <taxon>Metazoa</taxon>
        <taxon>Chordata</taxon>
        <taxon>Craniata</taxon>
        <taxon>Vertebrata</taxon>
        <taxon>Euteleostomi</taxon>
        <taxon>Actinopterygii</taxon>
        <taxon>Neopterygii</taxon>
        <taxon>Teleostei</taxon>
        <taxon>Neoteleostei</taxon>
        <taxon>Acanthomorphata</taxon>
        <taxon>Eupercaria</taxon>
        <taxon>Perciformes</taxon>
        <taxon>Cottioidei</taxon>
        <taxon>Cottales</taxon>
        <taxon>Liparidae</taxon>
        <taxon>Liparis</taxon>
    </lineage>
</organism>
<evidence type="ECO:0000313" key="2">
    <source>
        <dbReference type="EMBL" id="TNN33706.1"/>
    </source>
</evidence>
<feature type="region of interest" description="Disordered" evidence="1">
    <location>
        <begin position="1"/>
        <end position="20"/>
    </location>
</feature>
<proteinExistence type="predicted"/>
<dbReference type="AlphaFoldDB" id="A0A4Z2EXL5"/>
<keyword evidence="3" id="KW-1185">Reference proteome</keyword>
<comment type="caution">
    <text evidence="2">The sequence shown here is derived from an EMBL/GenBank/DDBJ whole genome shotgun (WGS) entry which is preliminary data.</text>
</comment>